<feature type="transmembrane region" description="Helical" evidence="1">
    <location>
        <begin position="66"/>
        <end position="85"/>
    </location>
</feature>
<gene>
    <name evidence="2" type="primary">20</name>
    <name evidence="2" type="ORF">SEA_BAILEYBLU_20</name>
</gene>
<name>A0AA49BPY2_9CAUD</name>
<organism evidence="2 3">
    <name type="scientific">Arthrobacter phage BaileyBlu</name>
    <dbReference type="NCBI Taxonomy" id="2910754"/>
    <lineage>
        <taxon>Viruses</taxon>
        <taxon>Duplodnaviria</taxon>
        <taxon>Heunggongvirae</taxon>
        <taxon>Uroviricota</taxon>
        <taxon>Caudoviricetes</taxon>
        <taxon>Casidaviridae</taxon>
        <taxon>Baileybluvirus</taxon>
        <taxon>Baileybluvirus baileyblu</taxon>
    </lineage>
</organism>
<dbReference type="Proteomes" id="UP001200142">
    <property type="component" value="Segment"/>
</dbReference>
<dbReference type="EMBL" id="OL455900">
    <property type="protein sequence ID" value="UJQ87158.1"/>
    <property type="molecule type" value="Genomic_DNA"/>
</dbReference>
<evidence type="ECO:0000313" key="3">
    <source>
        <dbReference type="Proteomes" id="UP001200142"/>
    </source>
</evidence>
<proteinExistence type="predicted"/>
<protein>
    <submittedName>
        <fullName evidence="2">Tail needle protein</fullName>
    </submittedName>
</protein>
<keyword evidence="3" id="KW-1185">Reference proteome</keyword>
<sequence length="91" mass="9833">MNEHEAHMSTSSESAQMLVALTRMEAKMDVGFARIGAVTDKHAASIDDHEERIRTLEQKPTVSPRTLWTTITAGGGLLVALMTIAEKLLGG</sequence>
<keyword evidence="1" id="KW-0472">Membrane</keyword>
<dbReference type="RefSeq" id="YP_010677524.1">
    <property type="nucleotide sequence ID" value="NC_071022.1"/>
</dbReference>
<dbReference type="GeneID" id="77953903"/>
<accession>A0AA49BPY2</accession>
<dbReference type="KEGG" id="vg:77953903"/>
<evidence type="ECO:0000313" key="2">
    <source>
        <dbReference type="EMBL" id="UJQ87158.1"/>
    </source>
</evidence>
<reference evidence="2" key="1">
    <citation type="submission" date="2021-11" db="EMBL/GenBank/DDBJ databases">
        <authorList>
            <person name="Sydney V."/>
            <person name="Hansen K."/>
            <person name="Christner J."/>
            <person name="Deckinger K."/>
            <person name="Miller H."/>
            <person name="Baileys A."/>
            <person name="Berdar T."/>
            <person name="Fuhrer G."/>
            <person name="Everett M."/>
            <person name="Evans I."/>
            <person name="Harbison A."/>
            <person name="Jacks D."/>
            <person name="Philbrick A."/>
            <person name="Learn C."/>
            <person name="Swerdlow S.J."/>
            <person name="Klyczek K."/>
            <person name="Garlena R.A."/>
            <person name="Russell D.A."/>
            <person name="Jacobs-Sera D."/>
            <person name="Hatfull G.F."/>
        </authorList>
    </citation>
    <scope>NUCLEOTIDE SEQUENCE</scope>
</reference>
<keyword evidence="1" id="KW-1133">Transmembrane helix</keyword>
<keyword evidence="1" id="KW-0812">Transmembrane</keyword>
<evidence type="ECO:0000256" key="1">
    <source>
        <dbReference type="SAM" id="Phobius"/>
    </source>
</evidence>